<accession>A0ABT8SQ26</accession>
<evidence type="ECO:0000313" key="1">
    <source>
        <dbReference type="EMBL" id="MDO1580589.1"/>
    </source>
</evidence>
<evidence type="ECO:0000313" key="2">
    <source>
        <dbReference type="Proteomes" id="UP001169006"/>
    </source>
</evidence>
<protein>
    <submittedName>
        <fullName evidence="1">Uncharacterized protein</fullName>
    </submittedName>
</protein>
<dbReference type="RefSeq" id="WP_302074752.1">
    <property type="nucleotide sequence ID" value="NZ_JAUKWQ010000001.1"/>
</dbReference>
<keyword evidence="2" id="KW-1185">Reference proteome</keyword>
<comment type="caution">
    <text evidence="1">The sequence shown here is derived from an EMBL/GenBank/DDBJ whole genome shotgun (WGS) entry which is preliminary data.</text>
</comment>
<dbReference type="EMBL" id="JAUKWQ010000001">
    <property type="protein sequence ID" value="MDO1580589.1"/>
    <property type="molecule type" value="Genomic_DNA"/>
</dbReference>
<sequence>MEAAPMEVVMRTQVVRRPVHPHQLSLLQQVFDEACARYNIDKDSPDGEALALILVNSLQKGMSEREALAHLATALADNI</sequence>
<reference evidence="1" key="2">
    <citation type="submission" date="2023-07" db="EMBL/GenBank/DDBJ databases">
        <authorList>
            <person name="Sun H."/>
        </authorList>
    </citation>
    <scope>NUCLEOTIDE SEQUENCE</scope>
    <source>
        <strain evidence="1">05753</strain>
    </source>
</reference>
<organism evidence="1 2">
    <name type="scientific">Rhizobium oryzicola</name>
    <dbReference type="NCBI Taxonomy" id="1232668"/>
    <lineage>
        <taxon>Bacteria</taxon>
        <taxon>Pseudomonadati</taxon>
        <taxon>Pseudomonadota</taxon>
        <taxon>Alphaproteobacteria</taxon>
        <taxon>Hyphomicrobiales</taxon>
        <taxon>Rhizobiaceae</taxon>
        <taxon>Rhizobium/Agrobacterium group</taxon>
        <taxon>Rhizobium</taxon>
    </lineage>
</organism>
<proteinExistence type="predicted"/>
<gene>
    <name evidence="1" type="ORF">Q2T52_00625</name>
</gene>
<dbReference type="Proteomes" id="UP001169006">
    <property type="component" value="Unassembled WGS sequence"/>
</dbReference>
<reference evidence="1" key="1">
    <citation type="journal article" date="2015" name="Int. J. Syst. Evol. Microbiol.">
        <title>Rhizobium oryzicola sp. nov., potential plant-growth-promoting endophytic bacteria isolated from rice roots.</title>
        <authorList>
            <person name="Zhang X.X."/>
            <person name="Gao J.S."/>
            <person name="Cao Y.H."/>
            <person name="Sheirdil R.A."/>
            <person name="Wang X.C."/>
            <person name="Zhang L."/>
        </authorList>
    </citation>
    <scope>NUCLEOTIDE SEQUENCE</scope>
    <source>
        <strain evidence="1">05753</strain>
    </source>
</reference>
<name>A0ABT8SQ26_9HYPH</name>